<gene>
    <name evidence="2" type="ORF">PECAL_2P01620</name>
</gene>
<reference evidence="2" key="1">
    <citation type="submission" date="2021-11" db="EMBL/GenBank/DDBJ databases">
        <authorList>
            <consortium name="Genoscope - CEA"/>
            <person name="William W."/>
        </authorList>
    </citation>
    <scope>NUCLEOTIDE SEQUENCE</scope>
</reference>
<dbReference type="AlphaFoldDB" id="A0A8J2S940"/>
<evidence type="ECO:0000256" key="1">
    <source>
        <dbReference type="SAM" id="MobiDB-lite"/>
    </source>
</evidence>
<feature type="region of interest" description="Disordered" evidence="1">
    <location>
        <begin position="167"/>
        <end position="204"/>
    </location>
</feature>
<feature type="region of interest" description="Disordered" evidence="1">
    <location>
        <begin position="1"/>
        <end position="37"/>
    </location>
</feature>
<keyword evidence="3" id="KW-1185">Reference proteome</keyword>
<evidence type="ECO:0000313" key="2">
    <source>
        <dbReference type="EMBL" id="CAH0367153.1"/>
    </source>
</evidence>
<name>A0A8J2S940_9STRA</name>
<dbReference type="Proteomes" id="UP000789595">
    <property type="component" value="Unassembled WGS sequence"/>
</dbReference>
<dbReference type="EMBL" id="CAKKNE010000002">
    <property type="protein sequence ID" value="CAH0367153.1"/>
    <property type="molecule type" value="Genomic_DNA"/>
</dbReference>
<accession>A0A8J2S940</accession>
<dbReference type="InterPro" id="IPR036404">
    <property type="entry name" value="Jacalin-like_lectin_dom_sf"/>
</dbReference>
<dbReference type="Gene3D" id="2.100.10.30">
    <property type="entry name" value="Jacalin-like lectin domain"/>
    <property type="match status" value="1"/>
</dbReference>
<proteinExistence type="predicted"/>
<organism evidence="2 3">
    <name type="scientific">Pelagomonas calceolata</name>
    <dbReference type="NCBI Taxonomy" id="35677"/>
    <lineage>
        <taxon>Eukaryota</taxon>
        <taxon>Sar</taxon>
        <taxon>Stramenopiles</taxon>
        <taxon>Ochrophyta</taxon>
        <taxon>Pelagophyceae</taxon>
        <taxon>Pelagomonadales</taxon>
        <taxon>Pelagomonadaceae</taxon>
        <taxon>Pelagomonas</taxon>
    </lineage>
</organism>
<protein>
    <submittedName>
        <fullName evidence="2">Uncharacterized protein</fullName>
    </submittedName>
</protein>
<comment type="caution">
    <text evidence="2">The sequence shown here is derived from an EMBL/GenBank/DDBJ whole genome shotgun (WGS) entry which is preliminary data.</text>
</comment>
<sequence>MERADRKSHGPFLLHNTPLAKGQEAPTAAPPPPENASVSAVRVAQTERFVDAIQVQYKNGEGDWHGSFESSGELSAWQTLACMGDEHVTRVVVYLTPEGQVRRLKVGTSEGRVLDSAAVSGIDVDVDAGGTTTRMCDSAGDVLRGVAEALTVRDGVATREVSFLFGAAAPPRPPPPPAGAKKRNVRSFSAPEARPSVDAPPPEIVNERETLETYFRSASNTSAALMGLDLLRANLCYPRSSTPRGGKKGGKK</sequence>
<dbReference type="SUPFAM" id="SSF51101">
    <property type="entry name" value="Mannose-binding lectins"/>
    <property type="match status" value="1"/>
</dbReference>
<evidence type="ECO:0000313" key="3">
    <source>
        <dbReference type="Proteomes" id="UP000789595"/>
    </source>
</evidence>